<dbReference type="AlphaFoldDB" id="B0E0Q8"/>
<accession>B0E0Q8</accession>
<organism evidence="2">
    <name type="scientific">Laccaria bicolor (strain S238N-H82 / ATCC MYA-4686)</name>
    <name type="common">Bicoloured deceiver</name>
    <name type="synonym">Laccaria laccata var. bicolor</name>
    <dbReference type="NCBI Taxonomy" id="486041"/>
    <lineage>
        <taxon>Eukaryota</taxon>
        <taxon>Fungi</taxon>
        <taxon>Dikarya</taxon>
        <taxon>Basidiomycota</taxon>
        <taxon>Agaricomycotina</taxon>
        <taxon>Agaricomycetes</taxon>
        <taxon>Agaricomycetidae</taxon>
        <taxon>Agaricales</taxon>
        <taxon>Agaricineae</taxon>
        <taxon>Hydnangiaceae</taxon>
        <taxon>Laccaria</taxon>
    </lineage>
</organism>
<dbReference type="OrthoDB" id="258392at2759"/>
<keyword evidence="2" id="KW-1185">Reference proteome</keyword>
<proteinExistence type="predicted"/>
<dbReference type="InParanoid" id="B0E0Q8"/>
<dbReference type="EMBL" id="DS547162">
    <property type="protein sequence ID" value="EDQ99572.1"/>
    <property type="molecule type" value="Genomic_DNA"/>
</dbReference>
<dbReference type="KEGG" id="lbc:LACBIDRAFT_316331"/>
<dbReference type="Proteomes" id="UP000001194">
    <property type="component" value="Unassembled WGS sequence"/>
</dbReference>
<gene>
    <name evidence="1" type="ORF">LACBIDRAFT_316331</name>
</gene>
<evidence type="ECO:0000313" key="1">
    <source>
        <dbReference type="EMBL" id="EDQ99572.1"/>
    </source>
</evidence>
<dbReference type="GeneID" id="6085438"/>
<protein>
    <submittedName>
        <fullName evidence="1">Predicted protein</fullName>
    </submittedName>
</protein>
<evidence type="ECO:0000313" key="2">
    <source>
        <dbReference type="Proteomes" id="UP000001194"/>
    </source>
</evidence>
<sequence length="104" mass="12137">MPNLLFHKQLTTRRRPHLYSNGKPISQCWHDTLRAFPTFSPTHHNKTYAHRLPPPFIEQTRHWANYHRHGIFSDSDSVIHGVGYVARRTLLPLSNSQLCLSSCH</sequence>
<dbReference type="STRING" id="486041.B0E0Q8"/>
<dbReference type="RefSeq" id="XP_001889796.1">
    <property type="nucleotide sequence ID" value="XM_001889761.1"/>
</dbReference>
<name>B0E0Q8_LACBS</name>
<reference evidence="1 2" key="1">
    <citation type="journal article" date="2008" name="Nature">
        <title>The genome of Laccaria bicolor provides insights into mycorrhizal symbiosis.</title>
        <authorList>
            <person name="Martin F."/>
            <person name="Aerts A."/>
            <person name="Ahren D."/>
            <person name="Brun A."/>
            <person name="Danchin E.G.J."/>
            <person name="Duchaussoy F."/>
            <person name="Gibon J."/>
            <person name="Kohler A."/>
            <person name="Lindquist E."/>
            <person name="Pereda V."/>
            <person name="Salamov A."/>
            <person name="Shapiro H.J."/>
            <person name="Wuyts J."/>
            <person name="Blaudez D."/>
            <person name="Buee M."/>
            <person name="Brokstein P."/>
            <person name="Canbaeck B."/>
            <person name="Cohen D."/>
            <person name="Courty P.E."/>
            <person name="Coutinho P.M."/>
            <person name="Delaruelle C."/>
            <person name="Detter J.C."/>
            <person name="Deveau A."/>
            <person name="DiFazio S."/>
            <person name="Duplessis S."/>
            <person name="Fraissinet-Tachet L."/>
            <person name="Lucic E."/>
            <person name="Frey-Klett P."/>
            <person name="Fourrey C."/>
            <person name="Feussner I."/>
            <person name="Gay G."/>
            <person name="Grimwood J."/>
            <person name="Hoegger P.J."/>
            <person name="Jain P."/>
            <person name="Kilaru S."/>
            <person name="Labbe J."/>
            <person name="Lin Y.C."/>
            <person name="Legue V."/>
            <person name="Le Tacon F."/>
            <person name="Marmeisse R."/>
            <person name="Melayah D."/>
            <person name="Montanini B."/>
            <person name="Muratet M."/>
            <person name="Nehls U."/>
            <person name="Niculita-Hirzel H."/>
            <person name="Oudot-Le Secq M.P."/>
            <person name="Peter M."/>
            <person name="Quesneville H."/>
            <person name="Rajashekar B."/>
            <person name="Reich M."/>
            <person name="Rouhier N."/>
            <person name="Schmutz J."/>
            <person name="Yin T."/>
            <person name="Chalot M."/>
            <person name="Henrissat B."/>
            <person name="Kuees U."/>
            <person name="Lucas S."/>
            <person name="Van de Peer Y."/>
            <person name="Podila G.K."/>
            <person name="Polle A."/>
            <person name="Pukkila P.J."/>
            <person name="Richardson P.M."/>
            <person name="Rouze P."/>
            <person name="Sanders I.R."/>
            <person name="Stajich J.E."/>
            <person name="Tunlid A."/>
            <person name="Tuskan G."/>
            <person name="Grigoriev I.V."/>
        </authorList>
    </citation>
    <scope>NUCLEOTIDE SEQUENCE [LARGE SCALE GENOMIC DNA]</scope>
    <source>
        <strain evidence="2">S238N-H82 / ATCC MYA-4686</strain>
    </source>
</reference>
<dbReference type="HOGENOM" id="CLU_2250619_0_0_1"/>